<organism evidence="10 11">
    <name type="scientific">Deinococcus cellulosilyticus (strain DSM 18568 / NBRC 106333 / KACC 11606 / 5516J-15)</name>
    <dbReference type="NCBI Taxonomy" id="1223518"/>
    <lineage>
        <taxon>Bacteria</taxon>
        <taxon>Thermotogati</taxon>
        <taxon>Deinococcota</taxon>
        <taxon>Deinococci</taxon>
        <taxon>Deinococcales</taxon>
        <taxon>Deinococcaceae</taxon>
        <taxon>Deinococcus</taxon>
    </lineage>
</organism>
<dbReference type="Pfam" id="PF00664">
    <property type="entry name" value="ABC_membrane"/>
    <property type="match status" value="1"/>
</dbReference>
<dbReference type="SUPFAM" id="SSF52540">
    <property type="entry name" value="P-loop containing nucleoside triphosphate hydrolases"/>
    <property type="match status" value="1"/>
</dbReference>
<evidence type="ECO:0000256" key="3">
    <source>
        <dbReference type="ARBA" id="ARBA00022741"/>
    </source>
</evidence>
<evidence type="ECO:0000313" key="10">
    <source>
        <dbReference type="EMBL" id="GEM46908.1"/>
    </source>
</evidence>
<keyword evidence="4" id="KW-0067">ATP-binding</keyword>
<evidence type="ECO:0000256" key="1">
    <source>
        <dbReference type="ARBA" id="ARBA00004651"/>
    </source>
</evidence>
<keyword evidence="5 7" id="KW-1133">Transmembrane helix</keyword>
<evidence type="ECO:0000259" key="9">
    <source>
        <dbReference type="PROSITE" id="PS50929"/>
    </source>
</evidence>
<evidence type="ECO:0000256" key="2">
    <source>
        <dbReference type="ARBA" id="ARBA00022692"/>
    </source>
</evidence>
<keyword evidence="11" id="KW-1185">Reference proteome</keyword>
<evidence type="ECO:0000259" key="8">
    <source>
        <dbReference type="PROSITE" id="PS50893"/>
    </source>
</evidence>
<comment type="caution">
    <text evidence="10">The sequence shown here is derived from an EMBL/GenBank/DDBJ whole genome shotgun (WGS) entry which is preliminary data.</text>
</comment>
<dbReference type="RefSeq" id="WP_146884738.1">
    <property type="nucleotide sequence ID" value="NZ_BJXB01000010.1"/>
</dbReference>
<feature type="transmembrane region" description="Helical" evidence="7">
    <location>
        <begin position="15"/>
        <end position="38"/>
    </location>
</feature>
<accession>A0A511N376</accession>
<sequence length="523" mass="58295">MIRLLHYLIGNHKKAFVIAIVWGVLYALAMSILNPLAIKLLFDEAVMKQNFSLFVMVASGSLLLFVGLRLVDYHYRLFKQRLSNRMLLDLALRVTRAYFRIPYARILEKGEGYFVARTYDEVQASVQPTQETILGLFRSAATLLGGLVTILLISWKLTLALALVAPILLKLSRKYGGKIHRDTRAEQERSAELRDVTLKVMQSYKTIRIFQLLSKSMEQYRQRFESYLQANYLRTRNMTVYSALSGVFLSIMEMLVIVAGGYSIMTSNLTFGGLMAFMNAFWLTVNALQSLVDSVPRMAMIRATTTRLMEFEAEAQQEDLPANPAGNLVLQNVEFSYGSQRMLHGVNLNVQAGQRLLIEGPNGSGKSTLAHVLSGLLVPVAGQISLPGRVSAVVEPVNFPGLTLFQLLSQFDADRCENLAARFGLSDLLHHTYGDLSLGQKKKLGVLMCLLKDADCYILDEPLANLDRSSEDTVMEAIFEATAGKTLLVILHGSEKHHARFDGVLRVQQGTVQTHVGQVKDAV</sequence>
<dbReference type="InterPro" id="IPR003439">
    <property type="entry name" value="ABC_transporter-like_ATP-bd"/>
</dbReference>
<evidence type="ECO:0000313" key="11">
    <source>
        <dbReference type="Proteomes" id="UP000321306"/>
    </source>
</evidence>
<evidence type="ECO:0000256" key="4">
    <source>
        <dbReference type="ARBA" id="ARBA00022840"/>
    </source>
</evidence>
<reference evidence="10 11" key="1">
    <citation type="submission" date="2019-07" db="EMBL/GenBank/DDBJ databases">
        <title>Whole genome shotgun sequence of Deinococcus cellulosilyticus NBRC 106333.</title>
        <authorList>
            <person name="Hosoyama A."/>
            <person name="Uohara A."/>
            <person name="Ohji S."/>
            <person name="Ichikawa N."/>
        </authorList>
    </citation>
    <scope>NUCLEOTIDE SEQUENCE [LARGE SCALE GENOMIC DNA]</scope>
    <source>
        <strain evidence="10 11">NBRC 106333</strain>
    </source>
</reference>
<dbReference type="OrthoDB" id="2365508at2"/>
<dbReference type="InterPro" id="IPR017871">
    <property type="entry name" value="ABC_transporter-like_CS"/>
</dbReference>
<dbReference type="GO" id="GO:0016887">
    <property type="term" value="F:ATP hydrolysis activity"/>
    <property type="evidence" value="ECO:0007669"/>
    <property type="project" value="InterPro"/>
</dbReference>
<dbReference type="GO" id="GO:0005524">
    <property type="term" value="F:ATP binding"/>
    <property type="evidence" value="ECO:0007669"/>
    <property type="project" value="UniProtKB-KW"/>
</dbReference>
<evidence type="ECO:0000256" key="7">
    <source>
        <dbReference type="SAM" id="Phobius"/>
    </source>
</evidence>
<dbReference type="InterPro" id="IPR027417">
    <property type="entry name" value="P-loop_NTPase"/>
</dbReference>
<dbReference type="Pfam" id="PF00005">
    <property type="entry name" value="ABC_tran"/>
    <property type="match status" value="1"/>
</dbReference>
<gene>
    <name evidence="10" type="ORF">DC3_25430</name>
</gene>
<dbReference type="PROSITE" id="PS00211">
    <property type="entry name" value="ABC_TRANSPORTER_1"/>
    <property type="match status" value="1"/>
</dbReference>
<keyword evidence="3" id="KW-0547">Nucleotide-binding</keyword>
<dbReference type="CDD" id="cd07346">
    <property type="entry name" value="ABC_6TM_exporters"/>
    <property type="match status" value="1"/>
</dbReference>
<dbReference type="PANTHER" id="PTHR43394:SF1">
    <property type="entry name" value="ATP-BINDING CASSETTE SUB-FAMILY B MEMBER 10, MITOCHONDRIAL"/>
    <property type="match status" value="1"/>
</dbReference>
<dbReference type="InterPro" id="IPR011527">
    <property type="entry name" value="ABC1_TM_dom"/>
</dbReference>
<evidence type="ECO:0000256" key="6">
    <source>
        <dbReference type="ARBA" id="ARBA00023136"/>
    </source>
</evidence>
<name>A0A511N376_DEIC1</name>
<feature type="transmembrane region" description="Helical" evidence="7">
    <location>
        <begin position="143"/>
        <end position="169"/>
    </location>
</feature>
<feature type="domain" description="ABC transmembrane type-1" evidence="9">
    <location>
        <begin position="29"/>
        <end position="300"/>
    </location>
</feature>
<dbReference type="SUPFAM" id="SSF90123">
    <property type="entry name" value="ABC transporter transmembrane region"/>
    <property type="match status" value="1"/>
</dbReference>
<dbReference type="EMBL" id="BJXB01000010">
    <property type="protein sequence ID" value="GEM46908.1"/>
    <property type="molecule type" value="Genomic_DNA"/>
</dbReference>
<protein>
    <submittedName>
        <fullName evidence="10">ABC transporter permease</fullName>
    </submittedName>
</protein>
<dbReference type="AlphaFoldDB" id="A0A511N376"/>
<comment type="subcellular location">
    <subcellularLocation>
        <location evidence="1">Cell membrane</location>
        <topology evidence="1">Multi-pass membrane protein</topology>
    </subcellularLocation>
</comment>
<dbReference type="PROSITE" id="PS50893">
    <property type="entry name" value="ABC_TRANSPORTER_2"/>
    <property type="match status" value="1"/>
</dbReference>
<keyword evidence="6 7" id="KW-0472">Membrane</keyword>
<feature type="transmembrane region" description="Helical" evidence="7">
    <location>
        <begin position="50"/>
        <end position="71"/>
    </location>
</feature>
<dbReference type="Gene3D" id="3.40.50.300">
    <property type="entry name" value="P-loop containing nucleotide triphosphate hydrolases"/>
    <property type="match status" value="1"/>
</dbReference>
<dbReference type="InterPro" id="IPR003593">
    <property type="entry name" value="AAA+_ATPase"/>
</dbReference>
<dbReference type="PROSITE" id="PS50929">
    <property type="entry name" value="ABC_TM1F"/>
    <property type="match status" value="1"/>
</dbReference>
<feature type="transmembrane region" description="Helical" evidence="7">
    <location>
        <begin position="240"/>
        <end position="265"/>
    </location>
</feature>
<evidence type="ECO:0000256" key="5">
    <source>
        <dbReference type="ARBA" id="ARBA00022989"/>
    </source>
</evidence>
<dbReference type="InterPro" id="IPR039421">
    <property type="entry name" value="Type_1_exporter"/>
</dbReference>
<dbReference type="Proteomes" id="UP000321306">
    <property type="component" value="Unassembled WGS sequence"/>
</dbReference>
<proteinExistence type="predicted"/>
<dbReference type="SMART" id="SM00382">
    <property type="entry name" value="AAA"/>
    <property type="match status" value="1"/>
</dbReference>
<feature type="transmembrane region" description="Helical" evidence="7">
    <location>
        <begin position="271"/>
        <end position="292"/>
    </location>
</feature>
<dbReference type="GO" id="GO:0015421">
    <property type="term" value="F:ABC-type oligopeptide transporter activity"/>
    <property type="evidence" value="ECO:0007669"/>
    <property type="project" value="TreeGrafter"/>
</dbReference>
<dbReference type="InterPro" id="IPR036640">
    <property type="entry name" value="ABC1_TM_sf"/>
</dbReference>
<keyword evidence="2 7" id="KW-0812">Transmembrane</keyword>
<feature type="domain" description="ABC transporter" evidence="8">
    <location>
        <begin position="328"/>
        <end position="519"/>
    </location>
</feature>
<dbReference type="Gene3D" id="1.20.1560.10">
    <property type="entry name" value="ABC transporter type 1, transmembrane domain"/>
    <property type="match status" value="1"/>
</dbReference>
<dbReference type="PANTHER" id="PTHR43394">
    <property type="entry name" value="ATP-DEPENDENT PERMEASE MDL1, MITOCHONDRIAL"/>
    <property type="match status" value="1"/>
</dbReference>
<dbReference type="GO" id="GO:0005886">
    <property type="term" value="C:plasma membrane"/>
    <property type="evidence" value="ECO:0007669"/>
    <property type="project" value="UniProtKB-SubCell"/>
</dbReference>